<keyword evidence="5" id="KW-0804">Transcription</keyword>
<accession>A0A918LI39</accession>
<organism evidence="9 10">
    <name type="scientific">Streptomyces griseoviridis</name>
    <dbReference type="NCBI Taxonomy" id="45398"/>
    <lineage>
        <taxon>Bacteria</taxon>
        <taxon>Bacillati</taxon>
        <taxon>Actinomycetota</taxon>
        <taxon>Actinomycetes</taxon>
        <taxon>Kitasatosporales</taxon>
        <taxon>Streptomycetaceae</taxon>
        <taxon>Streptomyces</taxon>
    </lineage>
</organism>
<dbReference type="InterPro" id="IPR011990">
    <property type="entry name" value="TPR-like_helical_dom_sf"/>
</dbReference>
<dbReference type="PRINTS" id="PR00364">
    <property type="entry name" value="DISEASERSIST"/>
</dbReference>
<dbReference type="InterPro" id="IPR001867">
    <property type="entry name" value="OmpR/PhoB-type_DNA-bd"/>
</dbReference>
<dbReference type="SUPFAM" id="SSF48452">
    <property type="entry name" value="TPR-like"/>
    <property type="match status" value="1"/>
</dbReference>
<dbReference type="Pfam" id="PF00486">
    <property type="entry name" value="Trans_reg_C"/>
    <property type="match status" value="1"/>
</dbReference>
<dbReference type="PROSITE" id="PS51755">
    <property type="entry name" value="OMPR_PHOB"/>
    <property type="match status" value="1"/>
</dbReference>
<dbReference type="GO" id="GO:0000160">
    <property type="term" value="P:phosphorelay signal transduction system"/>
    <property type="evidence" value="ECO:0007669"/>
    <property type="project" value="UniProtKB-KW"/>
</dbReference>
<dbReference type="SUPFAM" id="SSF52540">
    <property type="entry name" value="P-loop containing nucleoside triphosphate hydrolases"/>
    <property type="match status" value="1"/>
</dbReference>
<dbReference type="Gene3D" id="1.25.40.10">
    <property type="entry name" value="Tetratricopeptide repeat domain"/>
    <property type="match status" value="1"/>
</dbReference>
<dbReference type="GO" id="GO:0003677">
    <property type="term" value="F:DNA binding"/>
    <property type="evidence" value="ECO:0007669"/>
    <property type="project" value="UniProtKB-UniRule"/>
</dbReference>
<dbReference type="InterPro" id="IPR027417">
    <property type="entry name" value="P-loop_NTPase"/>
</dbReference>
<feature type="domain" description="OmpR/PhoB-type" evidence="8">
    <location>
        <begin position="12"/>
        <end position="117"/>
    </location>
</feature>
<evidence type="ECO:0000256" key="2">
    <source>
        <dbReference type="ARBA" id="ARBA00023012"/>
    </source>
</evidence>
<comment type="similarity">
    <text evidence="1">Belongs to the AfsR/DnrI/RedD regulatory family.</text>
</comment>
<evidence type="ECO:0000256" key="7">
    <source>
        <dbReference type="SAM" id="MobiDB-lite"/>
    </source>
</evidence>
<dbReference type="InterPro" id="IPR005158">
    <property type="entry name" value="BTAD"/>
</dbReference>
<evidence type="ECO:0000313" key="9">
    <source>
        <dbReference type="EMBL" id="GGS49977.1"/>
    </source>
</evidence>
<dbReference type="Proteomes" id="UP000653493">
    <property type="component" value="Unassembled WGS sequence"/>
</dbReference>
<dbReference type="SUPFAM" id="SSF46894">
    <property type="entry name" value="C-terminal effector domain of the bipartite response regulators"/>
    <property type="match status" value="1"/>
</dbReference>
<proteinExistence type="inferred from homology"/>
<evidence type="ECO:0000313" key="10">
    <source>
        <dbReference type="Proteomes" id="UP000653493"/>
    </source>
</evidence>
<sequence>MTMDPRDTTPGGPGRETATGVRFRVLGPVRVWAAGAELPTGPRQQRLVLATLLARAGRPVSLEELVGLLWEEDPPRSAANAVHRYVGGLRRLLEPGLPARAPGRWLVRAPGGYLLRVGPDELDLLVFRRLVQQARAARDANEAVDRFVAALDQWQGRCAADVVPEDPAPRVFAAVDHEYVAAVSAAATAALRCDRPGAILPAARQAAERHPFNERLLAQTMLLLTADGKQAEALTLYHRLRADLKDTLGMSPGKELCAAHDRILRGPRESGPGPAGPAPARPAPDRPAPHLTPAQLPADLPCFTGRADVLEQVARFATDGDGTLHVLAVDGIAGVGKTALAVHVSHRIAARFPDGQLFADLGGFSPAGGPADAGEVLAGFLAALGIDAARVPAHTDARAALFRSVLATRRVLVVLDNAHDAAQVRPLLPGSSRCTVLITGRRRLTDLATMNGARLLSLDAPSAAEAARCFVQRVGAGRPGTDAAAVADIVEHCGRLPLALGIVAARVTAFPDVPLRRTADELAAAGEGLEAFSDADRCNAVRSVFSWSYRTLGPDAARLFRALPRRGRGELSTAELAGLVPVPARTVAGAVVELVRARLLTPVRPDLYDVHPLVLAYAAELAREARRRTSVPRIARAGAGRVVVPLAGRRTRASRAGVPPRGRPALR</sequence>
<dbReference type="InterPro" id="IPR016032">
    <property type="entry name" value="Sig_transdc_resp-reg_C-effctor"/>
</dbReference>
<dbReference type="PANTHER" id="PTHR35807">
    <property type="entry name" value="TRANSCRIPTIONAL REGULATOR REDD-RELATED"/>
    <property type="match status" value="1"/>
</dbReference>
<dbReference type="Pfam" id="PF03704">
    <property type="entry name" value="BTAD"/>
    <property type="match status" value="1"/>
</dbReference>
<name>A0A918LI39_STRGD</name>
<evidence type="ECO:0000256" key="6">
    <source>
        <dbReference type="PROSITE-ProRule" id="PRU01091"/>
    </source>
</evidence>
<evidence type="ECO:0000256" key="5">
    <source>
        <dbReference type="ARBA" id="ARBA00023163"/>
    </source>
</evidence>
<dbReference type="Gene3D" id="3.40.50.300">
    <property type="entry name" value="P-loop containing nucleotide triphosphate hydrolases"/>
    <property type="match status" value="1"/>
</dbReference>
<gene>
    <name evidence="9" type="ORF">GCM10010238_44370</name>
</gene>
<evidence type="ECO:0000256" key="1">
    <source>
        <dbReference type="ARBA" id="ARBA00005820"/>
    </source>
</evidence>
<reference evidence="9" key="1">
    <citation type="journal article" date="2014" name="Int. J. Syst. Evol. Microbiol.">
        <title>Complete genome sequence of Corynebacterium casei LMG S-19264T (=DSM 44701T), isolated from a smear-ripened cheese.</title>
        <authorList>
            <consortium name="US DOE Joint Genome Institute (JGI-PGF)"/>
            <person name="Walter F."/>
            <person name="Albersmeier A."/>
            <person name="Kalinowski J."/>
            <person name="Ruckert C."/>
        </authorList>
    </citation>
    <scope>NUCLEOTIDE SEQUENCE</scope>
    <source>
        <strain evidence="9">JCM 4234</strain>
    </source>
</reference>
<evidence type="ECO:0000256" key="3">
    <source>
        <dbReference type="ARBA" id="ARBA00023015"/>
    </source>
</evidence>
<dbReference type="SMART" id="SM01043">
    <property type="entry name" value="BTAD"/>
    <property type="match status" value="1"/>
</dbReference>
<dbReference type="InterPro" id="IPR051677">
    <property type="entry name" value="AfsR-DnrI-RedD_regulator"/>
</dbReference>
<evidence type="ECO:0000259" key="8">
    <source>
        <dbReference type="PROSITE" id="PS51755"/>
    </source>
</evidence>
<keyword evidence="4 6" id="KW-0238">DNA-binding</keyword>
<evidence type="ECO:0000256" key="4">
    <source>
        <dbReference type="ARBA" id="ARBA00023125"/>
    </source>
</evidence>
<dbReference type="PANTHER" id="PTHR35807:SF1">
    <property type="entry name" value="TRANSCRIPTIONAL REGULATOR REDD"/>
    <property type="match status" value="1"/>
</dbReference>
<comment type="caution">
    <text evidence="9">The sequence shown here is derived from an EMBL/GenBank/DDBJ whole genome shotgun (WGS) entry which is preliminary data.</text>
</comment>
<feature type="DNA-binding region" description="OmpR/PhoB-type" evidence="6">
    <location>
        <begin position="12"/>
        <end position="117"/>
    </location>
</feature>
<reference evidence="9" key="2">
    <citation type="submission" date="2020-09" db="EMBL/GenBank/DDBJ databases">
        <authorList>
            <person name="Sun Q."/>
            <person name="Ohkuma M."/>
        </authorList>
    </citation>
    <scope>NUCLEOTIDE SEQUENCE</scope>
    <source>
        <strain evidence="9">JCM 4234</strain>
    </source>
</reference>
<feature type="region of interest" description="Disordered" evidence="7">
    <location>
        <begin position="264"/>
        <end position="295"/>
    </location>
</feature>
<keyword evidence="3" id="KW-0805">Transcription regulation</keyword>
<dbReference type="Gene3D" id="1.10.10.10">
    <property type="entry name" value="Winged helix-like DNA-binding domain superfamily/Winged helix DNA-binding domain"/>
    <property type="match status" value="1"/>
</dbReference>
<dbReference type="AlphaFoldDB" id="A0A918LI39"/>
<protein>
    <recommendedName>
        <fullName evidence="8">OmpR/PhoB-type domain-containing protein</fullName>
    </recommendedName>
</protein>
<dbReference type="GO" id="GO:0043531">
    <property type="term" value="F:ADP binding"/>
    <property type="evidence" value="ECO:0007669"/>
    <property type="project" value="InterPro"/>
</dbReference>
<keyword evidence="10" id="KW-1185">Reference proteome</keyword>
<dbReference type="EMBL" id="BMSL01000014">
    <property type="protein sequence ID" value="GGS49977.1"/>
    <property type="molecule type" value="Genomic_DNA"/>
</dbReference>
<dbReference type="InterPro" id="IPR036388">
    <property type="entry name" value="WH-like_DNA-bd_sf"/>
</dbReference>
<keyword evidence="2" id="KW-0902">Two-component regulatory system</keyword>
<dbReference type="SMART" id="SM00862">
    <property type="entry name" value="Trans_reg_C"/>
    <property type="match status" value="1"/>
</dbReference>
<dbReference type="GO" id="GO:0006355">
    <property type="term" value="P:regulation of DNA-templated transcription"/>
    <property type="evidence" value="ECO:0007669"/>
    <property type="project" value="InterPro"/>
</dbReference>